<evidence type="ECO:0000313" key="5">
    <source>
        <dbReference type="EMBL" id="PTE21148.1"/>
    </source>
</evidence>
<evidence type="ECO:0000313" key="6">
    <source>
        <dbReference type="Proteomes" id="UP000241010"/>
    </source>
</evidence>
<dbReference type="InterPro" id="IPR038352">
    <property type="entry name" value="Imelysin_sf"/>
</dbReference>
<comment type="caution">
    <text evidence="5">The sequence shown here is derived from an EMBL/GenBank/DDBJ whole genome shotgun (WGS) entry which is preliminary data.</text>
</comment>
<feature type="chain" id="PRO_5015555053" evidence="3">
    <location>
        <begin position="21"/>
        <end position="325"/>
    </location>
</feature>
<dbReference type="OrthoDB" id="5729110at2"/>
<dbReference type="GO" id="GO:0030313">
    <property type="term" value="C:cell envelope"/>
    <property type="evidence" value="ECO:0007669"/>
    <property type="project" value="UniProtKB-SubCell"/>
</dbReference>
<organism evidence="5 6">
    <name type="scientific">Cereibacter changlensis JA139</name>
    <dbReference type="NCBI Taxonomy" id="1188249"/>
    <lineage>
        <taxon>Bacteria</taxon>
        <taxon>Pseudomonadati</taxon>
        <taxon>Pseudomonadota</taxon>
        <taxon>Alphaproteobacteria</taxon>
        <taxon>Rhodobacterales</taxon>
        <taxon>Paracoccaceae</taxon>
        <taxon>Cereibacter</taxon>
    </lineage>
</organism>
<dbReference type="InterPro" id="IPR018976">
    <property type="entry name" value="Imelysin-like"/>
</dbReference>
<name>A0A2T4JTB2_9RHOB</name>
<keyword evidence="2 3" id="KW-0732">Signal</keyword>
<reference evidence="5 6" key="1">
    <citation type="submission" date="2018-03" db="EMBL/GenBank/DDBJ databases">
        <title>Cereibacter changlensis.</title>
        <authorList>
            <person name="Meyer T.E."/>
            <person name="Miller S."/>
            <person name="Lodha T."/>
            <person name="Gandham S."/>
            <person name="Chintalapati S."/>
            <person name="Chintalapati V.R."/>
        </authorList>
    </citation>
    <scope>NUCLEOTIDE SEQUENCE [LARGE SCALE GENOMIC DNA]</scope>
    <source>
        <strain evidence="5 6">JA139</strain>
    </source>
</reference>
<dbReference type="AlphaFoldDB" id="A0A2T4JTB2"/>
<gene>
    <name evidence="5" type="ORF">C5F48_13845</name>
</gene>
<sequence>MLTLLRAAAALALLALPARADVATAVEQVILPGYAGFTEAARALETAAEADCRPEALRPAYHAAFDAWMAVSHLRFGPAEEGGRSLAIAFWPDPKGSGAKTMARMIAAEDPAVEDPAAFAEVSIAARGLFALERLLYDPALTGDYACALTRATATDLARLAAEIEAGWAEFAPLLLTAGQPGNARFLTETEARQALFTQLMAGLEFTADQRLARPLGTFDRPRPERAEARLSERSLRNVQLSLAALERLARALAPDSPQTEAGFEAAGRLAAELDDPALARVGDVQGRLKVEILQQRIHALRDTVTTDVGAALGVSTGFNAADGD</sequence>
<feature type="signal peptide" evidence="3">
    <location>
        <begin position="1"/>
        <end position="20"/>
    </location>
</feature>
<evidence type="ECO:0000259" key="4">
    <source>
        <dbReference type="Pfam" id="PF09375"/>
    </source>
</evidence>
<keyword evidence="6" id="KW-1185">Reference proteome</keyword>
<dbReference type="InterPro" id="IPR034984">
    <property type="entry name" value="Imelysin-like_IPPA"/>
</dbReference>
<dbReference type="RefSeq" id="WP_107664493.1">
    <property type="nucleotide sequence ID" value="NZ_PZKG01000064.1"/>
</dbReference>
<dbReference type="Proteomes" id="UP000241010">
    <property type="component" value="Unassembled WGS sequence"/>
</dbReference>
<accession>A0A2T4JTB2</accession>
<dbReference type="Pfam" id="PF09375">
    <property type="entry name" value="Peptidase_M75"/>
    <property type="match status" value="1"/>
</dbReference>
<dbReference type="CDD" id="cd14659">
    <property type="entry name" value="Imelysin-like_IPPA"/>
    <property type="match status" value="1"/>
</dbReference>
<dbReference type="EMBL" id="PZKG01000064">
    <property type="protein sequence ID" value="PTE21148.1"/>
    <property type="molecule type" value="Genomic_DNA"/>
</dbReference>
<evidence type="ECO:0000256" key="2">
    <source>
        <dbReference type="ARBA" id="ARBA00022729"/>
    </source>
</evidence>
<dbReference type="Gene3D" id="1.20.1420.20">
    <property type="entry name" value="M75 peptidase, HXXE motif"/>
    <property type="match status" value="1"/>
</dbReference>
<proteinExistence type="predicted"/>
<comment type="subcellular location">
    <subcellularLocation>
        <location evidence="1">Cell envelope</location>
    </subcellularLocation>
</comment>
<evidence type="ECO:0000256" key="1">
    <source>
        <dbReference type="ARBA" id="ARBA00004196"/>
    </source>
</evidence>
<protein>
    <submittedName>
        <fullName evidence="5">Signal peptidase</fullName>
    </submittedName>
</protein>
<feature type="domain" description="Imelysin-like" evidence="4">
    <location>
        <begin position="30"/>
        <end position="304"/>
    </location>
</feature>
<evidence type="ECO:0000256" key="3">
    <source>
        <dbReference type="SAM" id="SignalP"/>
    </source>
</evidence>